<evidence type="ECO:0000313" key="2">
    <source>
        <dbReference type="Proteomes" id="UP000473574"/>
    </source>
</evidence>
<dbReference type="Pfam" id="PF02423">
    <property type="entry name" value="OCD_Mu_crystall"/>
    <property type="match status" value="1"/>
</dbReference>
<dbReference type="InterPro" id="IPR003462">
    <property type="entry name" value="ODC_Mu_crystall"/>
</dbReference>
<organism evidence="1 2">
    <name type="scientific">Adonisia turfae CCMR0082</name>
    <dbReference type="NCBI Taxonomy" id="2304604"/>
    <lineage>
        <taxon>Bacteria</taxon>
        <taxon>Bacillati</taxon>
        <taxon>Cyanobacteriota</taxon>
        <taxon>Adonisia</taxon>
        <taxon>Adonisia turfae</taxon>
    </lineage>
</organism>
<dbReference type="Gene3D" id="3.40.50.720">
    <property type="entry name" value="NAD(P)-binding Rossmann-like Domain"/>
    <property type="match status" value="1"/>
</dbReference>
<dbReference type="InterPro" id="IPR036291">
    <property type="entry name" value="NAD(P)-bd_dom_sf"/>
</dbReference>
<reference evidence="1 2" key="1">
    <citation type="journal article" date="2020" name="Microb. Ecol.">
        <title>Ecogenomics of the Marine Benthic Filamentous Cyanobacterium Adonisia.</title>
        <authorList>
            <person name="Walter J.M."/>
            <person name="Coutinho F.H."/>
            <person name="Leomil L."/>
            <person name="Hargreaves P.I."/>
            <person name="Campeao M.E."/>
            <person name="Vieira V.V."/>
            <person name="Silva B.S."/>
            <person name="Fistarol G.O."/>
            <person name="Salomon P.S."/>
            <person name="Sawabe T."/>
            <person name="Mino S."/>
            <person name="Hosokawa M."/>
            <person name="Miyashita H."/>
            <person name="Maruyama F."/>
            <person name="van Verk M.C."/>
            <person name="Dutilh B.E."/>
            <person name="Thompson C.C."/>
            <person name="Thompson F.L."/>
        </authorList>
    </citation>
    <scope>NUCLEOTIDE SEQUENCE [LARGE SCALE GENOMIC DNA]</scope>
    <source>
        <strain evidence="1 2">CCMR0082</strain>
    </source>
</reference>
<evidence type="ECO:0000313" key="1">
    <source>
        <dbReference type="EMBL" id="NEZ64785.1"/>
    </source>
</evidence>
<dbReference type="SUPFAM" id="SSF51735">
    <property type="entry name" value="NAD(P)-binding Rossmann-fold domains"/>
    <property type="match status" value="1"/>
</dbReference>
<dbReference type="Proteomes" id="UP000473574">
    <property type="component" value="Unassembled WGS sequence"/>
</dbReference>
<name>A0A6M0S8H9_9CYAN</name>
<comment type="caution">
    <text evidence="1">The sequence shown here is derived from an EMBL/GenBank/DDBJ whole genome shotgun (WGS) entry which is preliminary data.</text>
</comment>
<dbReference type="PIRSF" id="PIRSF001439">
    <property type="entry name" value="CryM"/>
    <property type="match status" value="1"/>
</dbReference>
<sequence length="368" mass="40111">MVSLAQSSMVDNVVVVSKSPLQTLILTVEDTRRIVEYVGLDVLMDETITRLTQAFEYFDPAKTVVPVRTGFSYEQPHVGLVEWMPLFEKHRQIVIKAVGYHPQNPSLHNLPTVLSTVSAYDPASGHLSAVIDGTFLTALRTGAASAIATQLLASSNSQVLGLIGVGAQAVTQLHGLSRCFDLKKVLIFDSDPAVSQSFAERVACLGLNPLEICQADVADIVAAADILCTATSVDVNDGPVFPDQNLKPWLHVNAVGADFPGKFEVPLSLLERSFVCPDFRDQAIREGECQQFKNLKQIGAELSNVVKHPAQYRHHQQQTTVFDSTGFALEDQVAMNMLLDYATELQVGTLVELESATAEVKNPYSFVL</sequence>
<accession>A0A6M0S8H9</accession>
<dbReference type="EMBL" id="QZCE01000002">
    <property type="protein sequence ID" value="NEZ64785.1"/>
    <property type="molecule type" value="Genomic_DNA"/>
</dbReference>
<dbReference type="GO" id="GO:0005737">
    <property type="term" value="C:cytoplasm"/>
    <property type="evidence" value="ECO:0007669"/>
    <property type="project" value="TreeGrafter"/>
</dbReference>
<dbReference type="PANTHER" id="PTHR13812:SF19">
    <property type="entry name" value="KETIMINE REDUCTASE MU-CRYSTALLIN"/>
    <property type="match status" value="1"/>
</dbReference>
<dbReference type="PANTHER" id="PTHR13812">
    <property type="entry name" value="KETIMINE REDUCTASE MU-CRYSTALLIN"/>
    <property type="match status" value="1"/>
</dbReference>
<dbReference type="AlphaFoldDB" id="A0A6M0S8H9"/>
<protein>
    <submittedName>
        <fullName evidence="1">Ornithine cyclodeaminase family protein</fullName>
    </submittedName>
</protein>
<dbReference type="Gene3D" id="3.30.1780.10">
    <property type="entry name" value="ornithine cyclodeaminase, domain 1"/>
    <property type="match status" value="1"/>
</dbReference>
<dbReference type="InterPro" id="IPR023401">
    <property type="entry name" value="ODC_N"/>
</dbReference>
<gene>
    <name evidence="1" type="ORF">D0962_18665</name>
</gene>
<proteinExistence type="predicted"/>